<reference evidence="1 2" key="1">
    <citation type="submission" date="2018-04" db="EMBL/GenBank/DDBJ databases">
        <title>Genomic Encyclopedia of Type Strains, Phase III (KMG-III): the genomes of soil and plant-associated and newly described type strains.</title>
        <authorList>
            <person name="Whitman W."/>
        </authorList>
    </citation>
    <scope>NUCLEOTIDE SEQUENCE [LARGE SCALE GENOMIC DNA]</scope>
    <source>
        <strain evidence="1 2">MA101b</strain>
    </source>
</reference>
<evidence type="ECO:0000313" key="1">
    <source>
        <dbReference type="EMBL" id="PTQ59290.1"/>
    </source>
</evidence>
<dbReference type="EMBL" id="QAOG01000005">
    <property type="protein sequence ID" value="PTQ59290.1"/>
    <property type="molecule type" value="Genomic_DNA"/>
</dbReference>
<proteinExistence type="predicted"/>
<name>A0A2T5GIZ2_9SPHN</name>
<organism evidence="1 2">
    <name type="scientific">Sphingomonas aurantiaca</name>
    <dbReference type="NCBI Taxonomy" id="185949"/>
    <lineage>
        <taxon>Bacteria</taxon>
        <taxon>Pseudomonadati</taxon>
        <taxon>Pseudomonadota</taxon>
        <taxon>Alphaproteobacteria</taxon>
        <taxon>Sphingomonadales</taxon>
        <taxon>Sphingomonadaceae</taxon>
        <taxon>Sphingomonas</taxon>
    </lineage>
</organism>
<protein>
    <submittedName>
        <fullName evidence="1">Uncharacterized protein</fullName>
    </submittedName>
</protein>
<keyword evidence="2" id="KW-1185">Reference proteome</keyword>
<dbReference type="AlphaFoldDB" id="A0A2T5GIZ2"/>
<accession>A0A2T5GIZ2</accession>
<dbReference type="Proteomes" id="UP000244189">
    <property type="component" value="Unassembled WGS sequence"/>
</dbReference>
<comment type="caution">
    <text evidence="1">The sequence shown here is derived from an EMBL/GenBank/DDBJ whole genome shotgun (WGS) entry which is preliminary data.</text>
</comment>
<dbReference type="RefSeq" id="WP_167398854.1">
    <property type="nucleotide sequence ID" value="NZ_QAOG01000005.1"/>
</dbReference>
<gene>
    <name evidence="1" type="ORF">C8J26_3032</name>
</gene>
<sequence length="46" mass="4914">MTILTFRAMQQDRAIHAAIAAAPLYRGRILRGLAASGCRSVTEPSA</sequence>
<evidence type="ECO:0000313" key="2">
    <source>
        <dbReference type="Proteomes" id="UP000244189"/>
    </source>
</evidence>